<dbReference type="EMBL" id="JGCY01000290">
    <property type="protein sequence ID" value="EXY74400.1"/>
    <property type="molecule type" value="Genomic_DNA"/>
</dbReference>
<dbReference type="AlphaFoldDB" id="A0A015W1P8"/>
<comment type="caution">
    <text evidence="1">The sequence shown here is derived from an EMBL/GenBank/DDBJ whole genome shotgun (WGS) entry which is preliminary data.</text>
</comment>
<name>A0A015W1P8_BACFG</name>
<reference evidence="1 2" key="1">
    <citation type="submission" date="2014-02" db="EMBL/GenBank/DDBJ databases">
        <authorList>
            <person name="Sears C."/>
            <person name="Carroll K."/>
            <person name="Sack B.R."/>
            <person name="Qadri F."/>
            <person name="Myers L.L."/>
            <person name="Chung G.-T."/>
            <person name="Escheverria P."/>
            <person name="Fraser C.M."/>
            <person name="Sadzewicz L."/>
            <person name="Shefchek K.A."/>
            <person name="Tallon L."/>
            <person name="Das S.P."/>
            <person name="Daugherty S."/>
            <person name="Mongodin E.F."/>
        </authorList>
    </citation>
    <scope>NUCLEOTIDE SEQUENCE [LARGE SCALE GENOMIC DNA]</scope>
    <source>
        <strain evidence="2">3988T(B)14</strain>
    </source>
</reference>
<protein>
    <submittedName>
        <fullName evidence="1">Uncharacterized protein</fullName>
    </submittedName>
</protein>
<dbReference type="PATRIC" id="fig|1339315.3.peg.2550"/>
<proteinExistence type="predicted"/>
<sequence length="37" mass="4530">MLFFRIYMKNTINMLDDIDNIASYVDAFKWISYSSFR</sequence>
<evidence type="ECO:0000313" key="2">
    <source>
        <dbReference type="Proteomes" id="UP000020529"/>
    </source>
</evidence>
<accession>A0A015W1P8</accession>
<organism evidence="1 2">
    <name type="scientific">Bacteroides fragilis str. 3988T(B)14</name>
    <dbReference type="NCBI Taxonomy" id="1339315"/>
    <lineage>
        <taxon>Bacteria</taxon>
        <taxon>Pseudomonadati</taxon>
        <taxon>Bacteroidota</taxon>
        <taxon>Bacteroidia</taxon>
        <taxon>Bacteroidales</taxon>
        <taxon>Bacteroidaceae</taxon>
        <taxon>Bacteroides</taxon>
    </lineage>
</organism>
<evidence type="ECO:0000313" key="1">
    <source>
        <dbReference type="EMBL" id="EXY74400.1"/>
    </source>
</evidence>
<gene>
    <name evidence="1" type="ORF">M124_1789</name>
</gene>
<dbReference type="Proteomes" id="UP000020529">
    <property type="component" value="Unassembled WGS sequence"/>
</dbReference>